<keyword evidence="3" id="KW-0732">Signal</keyword>
<dbReference type="GO" id="GO:0010181">
    <property type="term" value="F:FMN binding"/>
    <property type="evidence" value="ECO:0007669"/>
    <property type="project" value="InterPro"/>
</dbReference>
<dbReference type="Pfam" id="PF12682">
    <property type="entry name" value="Flavodoxin_4"/>
    <property type="match status" value="1"/>
</dbReference>
<keyword evidence="6" id="KW-1185">Reference proteome</keyword>
<evidence type="ECO:0000256" key="3">
    <source>
        <dbReference type="SAM" id="SignalP"/>
    </source>
</evidence>
<dbReference type="PANTHER" id="PTHR39201:SF1">
    <property type="entry name" value="FLAVODOXIN-LIKE DOMAIN-CONTAINING PROTEIN"/>
    <property type="match status" value="1"/>
</dbReference>
<dbReference type="InterPro" id="IPR008254">
    <property type="entry name" value="Flavodoxin/NO_synth"/>
</dbReference>
<accession>A0A9N8NEK0</accession>
<dbReference type="RefSeq" id="WP_236078524.1">
    <property type="nucleotide sequence ID" value="NZ_CAJNAS010000036.1"/>
</dbReference>
<keyword evidence="1" id="KW-0285">Flavoprotein</keyword>
<dbReference type="EMBL" id="CAJNAS010000036">
    <property type="protein sequence ID" value="CAE6964512.1"/>
    <property type="molecule type" value="Genomic_DNA"/>
</dbReference>
<evidence type="ECO:0000256" key="1">
    <source>
        <dbReference type="ARBA" id="ARBA00022630"/>
    </source>
</evidence>
<reference evidence="5" key="1">
    <citation type="submission" date="2021-02" db="EMBL/GenBank/DDBJ databases">
        <authorList>
            <person name="Vanwijnsberghe S."/>
        </authorList>
    </citation>
    <scope>NUCLEOTIDE SEQUENCE</scope>
    <source>
        <strain evidence="5">R-70211</strain>
    </source>
</reference>
<evidence type="ECO:0000256" key="2">
    <source>
        <dbReference type="ARBA" id="ARBA00022643"/>
    </source>
</evidence>
<proteinExistence type="predicted"/>
<dbReference type="SUPFAM" id="SSF52218">
    <property type="entry name" value="Flavoproteins"/>
    <property type="match status" value="1"/>
</dbReference>
<gene>
    <name evidence="5" type="ORF">R70211_07231</name>
</gene>
<protein>
    <recommendedName>
        <fullName evidence="4">Flavodoxin-like domain-containing protein</fullName>
    </recommendedName>
</protein>
<dbReference type="AlphaFoldDB" id="A0A9N8NEK0"/>
<feature type="signal peptide" evidence="3">
    <location>
        <begin position="1"/>
        <end position="30"/>
    </location>
</feature>
<name>A0A9N8NEK0_9BURK</name>
<dbReference type="PROSITE" id="PS51318">
    <property type="entry name" value="TAT"/>
    <property type="match status" value="1"/>
</dbReference>
<dbReference type="PANTHER" id="PTHR39201">
    <property type="entry name" value="EXPORTED PROTEIN-RELATED"/>
    <property type="match status" value="1"/>
</dbReference>
<dbReference type="InterPro" id="IPR006311">
    <property type="entry name" value="TAT_signal"/>
</dbReference>
<dbReference type="Gene3D" id="3.40.50.360">
    <property type="match status" value="1"/>
</dbReference>
<evidence type="ECO:0000259" key="4">
    <source>
        <dbReference type="Pfam" id="PF12682"/>
    </source>
</evidence>
<keyword evidence="2" id="KW-0288">FMN</keyword>
<evidence type="ECO:0000313" key="5">
    <source>
        <dbReference type="EMBL" id="CAE6964512.1"/>
    </source>
</evidence>
<feature type="domain" description="Flavodoxin-like" evidence="4">
    <location>
        <begin position="42"/>
        <end position="119"/>
    </location>
</feature>
<dbReference type="InterPro" id="IPR029039">
    <property type="entry name" value="Flavoprotein-like_sf"/>
</dbReference>
<organism evidence="5 6">
    <name type="scientific">Paraburkholderia domus</name>
    <dbReference type="NCBI Taxonomy" id="2793075"/>
    <lineage>
        <taxon>Bacteria</taxon>
        <taxon>Pseudomonadati</taxon>
        <taxon>Pseudomonadota</taxon>
        <taxon>Betaproteobacteria</taxon>
        <taxon>Burkholderiales</taxon>
        <taxon>Burkholderiaceae</taxon>
        <taxon>Paraburkholderia</taxon>
    </lineage>
</organism>
<feature type="chain" id="PRO_5040316459" description="Flavodoxin-like domain-containing protein" evidence="3">
    <location>
        <begin position="31"/>
        <end position="119"/>
    </location>
</feature>
<evidence type="ECO:0000313" key="6">
    <source>
        <dbReference type="Proteomes" id="UP000675121"/>
    </source>
</evidence>
<comment type="caution">
    <text evidence="5">The sequence shown here is derived from an EMBL/GenBank/DDBJ whole genome shotgun (WGS) entry which is preliminary data.</text>
</comment>
<dbReference type="Proteomes" id="UP000675121">
    <property type="component" value="Unassembled WGS sequence"/>
</dbReference>
<sequence>MERPTSPSRRDILTAALALLLIGGTSMAFAATESQQRPAGDALVAYFSRSGNTRVITGQIHRALGTDLFETQPDTPYPEDSAQTVDQARHERDTGYERFLKAGVANFAKYDMVFLGFPI</sequence>